<dbReference type="EMBL" id="JACSDY010000005">
    <property type="protein sequence ID" value="KAF7427698.1"/>
    <property type="molecule type" value="Genomic_DNA"/>
</dbReference>
<gene>
    <name evidence="2" type="ORF">H0235_007392</name>
</gene>
<dbReference type="Proteomes" id="UP000600918">
    <property type="component" value="Unassembled WGS sequence"/>
</dbReference>
<dbReference type="PROSITE" id="PS00108">
    <property type="entry name" value="PROTEIN_KINASE_ST"/>
    <property type="match status" value="1"/>
</dbReference>
<comment type="caution">
    <text evidence="2">The sequence shown here is derived from an EMBL/GenBank/DDBJ whole genome shotgun (WGS) entry which is preliminary data.</text>
</comment>
<evidence type="ECO:0000313" key="2">
    <source>
        <dbReference type="EMBL" id="KAF7427698.1"/>
    </source>
</evidence>
<sequence length="348" mass="39141">MTNKVMSWMEGFKTPVRKNRRPTDVSNLQTPIKIPASPFLQQIAHGTGVHILSLERSPKVGFVRSPWAIKKRNTKLTKDLEYDKRLQSEADLLKKLNHPNIVGFRAFTLSSKGDPCLAMEQLDISLGDLIEDRVDRGDDIFAAKDILHVGYEIAKALEYLHHTIHILHGDIKSYNVLVSKNLKKVKLCDFGVSVPLTETLEMDKSQNFIYIGTECWNPPEVLFEEGPITNKCDIWAYGLVIWEMLALSAPFINSENDSNDTIDLISTSEKSMSLTISNDDNDVSMDDSDIFVKEIKSTCGIRPPLPAIDIGAEYAEVLDVFYTCTIADYKLRPSSKGLVMYFSDVMSS</sequence>
<dbReference type="GO" id="GO:0005737">
    <property type="term" value="C:cytoplasm"/>
    <property type="evidence" value="ECO:0007669"/>
    <property type="project" value="TreeGrafter"/>
</dbReference>
<dbReference type="SMART" id="SM00220">
    <property type="entry name" value="S_TKc"/>
    <property type="match status" value="1"/>
</dbReference>
<dbReference type="InterPro" id="IPR000719">
    <property type="entry name" value="Prot_kinase_dom"/>
</dbReference>
<dbReference type="SUPFAM" id="SSF56112">
    <property type="entry name" value="Protein kinase-like (PK-like)"/>
    <property type="match status" value="1"/>
</dbReference>
<dbReference type="PANTHER" id="PTHR24361">
    <property type="entry name" value="MITOGEN-ACTIVATED KINASE KINASE KINASE"/>
    <property type="match status" value="1"/>
</dbReference>
<dbReference type="Pfam" id="PF00069">
    <property type="entry name" value="Pkinase"/>
    <property type="match status" value="1"/>
</dbReference>
<evidence type="ECO:0000313" key="3">
    <source>
        <dbReference type="Proteomes" id="UP000600918"/>
    </source>
</evidence>
<organism evidence="2 3">
    <name type="scientific">Vespula pensylvanica</name>
    <name type="common">Western yellow jacket</name>
    <name type="synonym">Wasp</name>
    <dbReference type="NCBI Taxonomy" id="30213"/>
    <lineage>
        <taxon>Eukaryota</taxon>
        <taxon>Metazoa</taxon>
        <taxon>Ecdysozoa</taxon>
        <taxon>Arthropoda</taxon>
        <taxon>Hexapoda</taxon>
        <taxon>Insecta</taxon>
        <taxon>Pterygota</taxon>
        <taxon>Neoptera</taxon>
        <taxon>Endopterygota</taxon>
        <taxon>Hymenoptera</taxon>
        <taxon>Apocrita</taxon>
        <taxon>Aculeata</taxon>
        <taxon>Vespoidea</taxon>
        <taxon>Vespidae</taxon>
        <taxon>Vespinae</taxon>
        <taxon>Vespula</taxon>
    </lineage>
</organism>
<name>A0A834UBL3_VESPE</name>
<keyword evidence="3" id="KW-1185">Reference proteome</keyword>
<dbReference type="InterPro" id="IPR008271">
    <property type="entry name" value="Ser/Thr_kinase_AS"/>
</dbReference>
<dbReference type="InterPro" id="IPR053235">
    <property type="entry name" value="Ser_Thr_kinase"/>
</dbReference>
<evidence type="ECO:0000259" key="1">
    <source>
        <dbReference type="PROSITE" id="PS50011"/>
    </source>
</evidence>
<proteinExistence type="predicted"/>
<dbReference type="GO" id="GO:0005524">
    <property type="term" value="F:ATP binding"/>
    <property type="evidence" value="ECO:0007669"/>
    <property type="project" value="InterPro"/>
</dbReference>
<feature type="domain" description="Protein kinase" evidence="1">
    <location>
        <begin position="37"/>
        <end position="346"/>
    </location>
</feature>
<reference evidence="2" key="1">
    <citation type="journal article" date="2020" name="G3 (Bethesda)">
        <title>High-Quality Assemblies for Three Invasive Social Wasps from the &lt;i&gt;Vespula&lt;/i&gt; Genus.</title>
        <authorList>
            <person name="Harrop T.W.R."/>
            <person name="Guhlin J."/>
            <person name="McLaughlin G.M."/>
            <person name="Permina E."/>
            <person name="Stockwell P."/>
            <person name="Gilligan J."/>
            <person name="Le Lec M.F."/>
            <person name="Gruber M.A.M."/>
            <person name="Quinn O."/>
            <person name="Lovegrove M."/>
            <person name="Duncan E.J."/>
            <person name="Remnant E.J."/>
            <person name="Van Eeckhoven J."/>
            <person name="Graham B."/>
            <person name="Knapp R.A."/>
            <person name="Langford K.W."/>
            <person name="Kronenberg Z."/>
            <person name="Press M.O."/>
            <person name="Eacker S.M."/>
            <person name="Wilson-Rankin E.E."/>
            <person name="Purcell J."/>
            <person name="Lester P.J."/>
            <person name="Dearden P.K."/>
        </authorList>
    </citation>
    <scope>NUCLEOTIDE SEQUENCE</scope>
    <source>
        <strain evidence="2">Volc-1</strain>
    </source>
</reference>
<dbReference type="Gene3D" id="1.10.510.10">
    <property type="entry name" value="Transferase(Phosphotransferase) domain 1"/>
    <property type="match status" value="1"/>
</dbReference>
<dbReference type="GO" id="GO:0004674">
    <property type="term" value="F:protein serine/threonine kinase activity"/>
    <property type="evidence" value="ECO:0007669"/>
    <property type="project" value="TreeGrafter"/>
</dbReference>
<dbReference type="InterPro" id="IPR011009">
    <property type="entry name" value="Kinase-like_dom_sf"/>
</dbReference>
<protein>
    <recommendedName>
        <fullName evidence="1">Protein kinase domain-containing protein</fullName>
    </recommendedName>
</protein>
<dbReference type="Gene3D" id="3.30.200.20">
    <property type="entry name" value="Phosphorylase Kinase, domain 1"/>
    <property type="match status" value="1"/>
</dbReference>
<dbReference type="PROSITE" id="PS50011">
    <property type="entry name" value="PROTEIN_KINASE_DOM"/>
    <property type="match status" value="1"/>
</dbReference>
<accession>A0A834UBL3</accession>
<dbReference type="AlphaFoldDB" id="A0A834UBL3"/>